<dbReference type="OrthoDB" id="1890790at2759"/>
<accession>A0A5B7G5L8</accession>
<keyword evidence="2" id="KW-1185">Reference proteome</keyword>
<organism evidence="1 2">
    <name type="scientific">Portunus trituberculatus</name>
    <name type="common">Swimming crab</name>
    <name type="synonym">Neptunus trituberculatus</name>
    <dbReference type="NCBI Taxonomy" id="210409"/>
    <lineage>
        <taxon>Eukaryota</taxon>
        <taxon>Metazoa</taxon>
        <taxon>Ecdysozoa</taxon>
        <taxon>Arthropoda</taxon>
        <taxon>Crustacea</taxon>
        <taxon>Multicrustacea</taxon>
        <taxon>Malacostraca</taxon>
        <taxon>Eumalacostraca</taxon>
        <taxon>Eucarida</taxon>
        <taxon>Decapoda</taxon>
        <taxon>Pleocyemata</taxon>
        <taxon>Brachyura</taxon>
        <taxon>Eubrachyura</taxon>
        <taxon>Portunoidea</taxon>
        <taxon>Portunidae</taxon>
        <taxon>Portuninae</taxon>
        <taxon>Portunus</taxon>
    </lineage>
</organism>
<reference evidence="1 2" key="1">
    <citation type="submission" date="2019-05" db="EMBL/GenBank/DDBJ databases">
        <title>Another draft genome of Portunus trituberculatus and its Hox gene families provides insights of decapod evolution.</title>
        <authorList>
            <person name="Jeong J.-H."/>
            <person name="Song I."/>
            <person name="Kim S."/>
            <person name="Choi T."/>
            <person name="Kim D."/>
            <person name="Ryu S."/>
            <person name="Kim W."/>
        </authorList>
    </citation>
    <scope>NUCLEOTIDE SEQUENCE [LARGE SCALE GENOMIC DNA]</scope>
    <source>
        <tissue evidence="1">Muscle</tissue>
    </source>
</reference>
<protein>
    <submittedName>
        <fullName evidence="1">Uncharacterized protein</fullName>
    </submittedName>
</protein>
<sequence>MWFSGVWQDGTVGELFSSVVKEWDWKVLGLLYEDTDESRGKSVCHFTLESIYTSFTQKPHHERFEPKISNFTQLLMKFHDKARSEC</sequence>
<dbReference type="Proteomes" id="UP000324222">
    <property type="component" value="Unassembled WGS sequence"/>
</dbReference>
<comment type="caution">
    <text evidence="1">The sequence shown here is derived from an EMBL/GenBank/DDBJ whole genome shotgun (WGS) entry which is preliminary data.</text>
</comment>
<evidence type="ECO:0000313" key="1">
    <source>
        <dbReference type="EMBL" id="MPC51794.1"/>
    </source>
</evidence>
<proteinExistence type="predicted"/>
<gene>
    <name evidence="1" type="ORF">E2C01_045648</name>
</gene>
<evidence type="ECO:0000313" key="2">
    <source>
        <dbReference type="Proteomes" id="UP000324222"/>
    </source>
</evidence>
<dbReference type="Gene3D" id="3.40.50.2300">
    <property type="match status" value="1"/>
</dbReference>
<name>A0A5B7G5L8_PORTR</name>
<dbReference type="EMBL" id="VSRR010010416">
    <property type="protein sequence ID" value="MPC51794.1"/>
    <property type="molecule type" value="Genomic_DNA"/>
</dbReference>
<dbReference type="AlphaFoldDB" id="A0A5B7G5L8"/>